<dbReference type="Proteomes" id="UP001501371">
    <property type="component" value="Unassembled WGS sequence"/>
</dbReference>
<dbReference type="Gene3D" id="3.40.710.10">
    <property type="entry name" value="DD-peptidase/beta-lactamase superfamily"/>
    <property type="match status" value="1"/>
</dbReference>
<dbReference type="SUPFAM" id="SSF56601">
    <property type="entry name" value="beta-lactamase/transpeptidase-like"/>
    <property type="match status" value="1"/>
</dbReference>
<evidence type="ECO:0000256" key="1">
    <source>
        <dbReference type="SAM" id="MobiDB-lite"/>
    </source>
</evidence>
<sequence>MTERNGVDVRVDGTGWNTSADGTGGALISTPRDVNTFFAALMDGRLLSRQRPADMRDTVPGGPERLGPDGPAAQRDP</sequence>
<feature type="compositionally biased region" description="Basic and acidic residues" evidence="1">
    <location>
        <begin position="1"/>
        <end position="11"/>
    </location>
</feature>
<proteinExistence type="predicted"/>
<feature type="region of interest" description="Disordered" evidence="1">
    <location>
        <begin position="1"/>
        <end position="28"/>
    </location>
</feature>
<dbReference type="InterPro" id="IPR012338">
    <property type="entry name" value="Beta-lactam/transpept-like"/>
</dbReference>
<evidence type="ECO:0000313" key="2">
    <source>
        <dbReference type="EMBL" id="GAA1157028.1"/>
    </source>
</evidence>
<name>A0ABN1UL11_9ACTN</name>
<keyword evidence="3" id="KW-1185">Reference proteome</keyword>
<evidence type="ECO:0000313" key="3">
    <source>
        <dbReference type="Proteomes" id="UP001501371"/>
    </source>
</evidence>
<gene>
    <name evidence="2" type="ORF">GCM10009654_11150</name>
</gene>
<evidence type="ECO:0008006" key="4">
    <source>
        <dbReference type="Google" id="ProtNLM"/>
    </source>
</evidence>
<dbReference type="EMBL" id="BAAAKV010000007">
    <property type="protein sequence ID" value="GAA1157028.1"/>
    <property type="molecule type" value="Genomic_DNA"/>
</dbReference>
<comment type="caution">
    <text evidence="2">The sequence shown here is derived from an EMBL/GenBank/DDBJ whole genome shotgun (WGS) entry which is preliminary data.</text>
</comment>
<feature type="region of interest" description="Disordered" evidence="1">
    <location>
        <begin position="47"/>
        <end position="77"/>
    </location>
</feature>
<dbReference type="RefSeq" id="WP_344270950.1">
    <property type="nucleotide sequence ID" value="NZ_BAAAKV010000007.1"/>
</dbReference>
<organism evidence="2 3">
    <name type="scientific">Streptomyces hebeiensis</name>
    <dbReference type="NCBI Taxonomy" id="229486"/>
    <lineage>
        <taxon>Bacteria</taxon>
        <taxon>Bacillati</taxon>
        <taxon>Actinomycetota</taxon>
        <taxon>Actinomycetes</taxon>
        <taxon>Kitasatosporales</taxon>
        <taxon>Streptomycetaceae</taxon>
        <taxon>Streptomyces</taxon>
    </lineage>
</organism>
<protein>
    <recommendedName>
        <fullName evidence="4">DUF397 domain-containing protein</fullName>
    </recommendedName>
</protein>
<accession>A0ABN1UL11</accession>
<reference evidence="2 3" key="1">
    <citation type="journal article" date="2019" name="Int. J. Syst. Evol. Microbiol.">
        <title>The Global Catalogue of Microorganisms (GCM) 10K type strain sequencing project: providing services to taxonomists for standard genome sequencing and annotation.</title>
        <authorList>
            <consortium name="The Broad Institute Genomics Platform"/>
            <consortium name="The Broad Institute Genome Sequencing Center for Infectious Disease"/>
            <person name="Wu L."/>
            <person name="Ma J."/>
        </authorList>
    </citation>
    <scope>NUCLEOTIDE SEQUENCE [LARGE SCALE GENOMIC DNA]</scope>
    <source>
        <strain evidence="2 3">JCM 12696</strain>
    </source>
</reference>